<organism evidence="1 2">
    <name type="scientific">Roseinatronobacter alkalisoli</name>
    <dbReference type="NCBI Taxonomy" id="3028235"/>
    <lineage>
        <taxon>Bacteria</taxon>
        <taxon>Pseudomonadati</taxon>
        <taxon>Pseudomonadota</taxon>
        <taxon>Alphaproteobacteria</taxon>
        <taxon>Rhodobacterales</taxon>
        <taxon>Paracoccaceae</taxon>
        <taxon>Roseinatronobacter</taxon>
    </lineage>
</organism>
<dbReference type="RefSeq" id="WP_274350441.1">
    <property type="nucleotide sequence ID" value="NZ_JAQZSM010000001.1"/>
</dbReference>
<evidence type="ECO:0000313" key="1">
    <source>
        <dbReference type="EMBL" id="MDD7969923.1"/>
    </source>
</evidence>
<sequence>MPGIVLHLKERDLAADLQGWHMRLYNLIRQIAQRNDVLVHLRRRDPDIHVGTRSIDDNRFADGCLHILDDRSVRAGNVLNAGVAYFWEFWHLDPAGVKAFSSAGETAYIPSPAADDTTRCIATRLRARYVAQRKSRYDQHAPATCLPEGVVAVFFQGQYPRASGATPFTDFDMLIAALRNANGRPVVVKPHPLSSSRIDNLRLQALQLALGRKRLIVTQAHVHDILDAAVVTVSMNSTVALEGFLKSVPAILLGKTDFHHLAGKVEDMRDFGSILRQELDRSADYDRYLNWYFETHCLDLEAPNLESQIWARFAAAGFPQERLKSG</sequence>
<accession>A0ABT5T483</accession>
<proteinExistence type="predicted"/>
<comment type="caution">
    <text evidence="1">The sequence shown here is derived from an EMBL/GenBank/DDBJ whole genome shotgun (WGS) entry which is preliminary data.</text>
</comment>
<gene>
    <name evidence="1" type="ORF">PUT78_02325</name>
</gene>
<evidence type="ECO:0000313" key="2">
    <source>
        <dbReference type="Proteomes" id="UP001431784"/>
    </source>
</evidence>
<protein>
    <recommendedName>
        <fullName evidence="3">Capsular biosynthesis protein</fullName>
    </recommendedName>
</protein>
<dbReference type="Proteomes" id="UP001431784">
    <property type="component" value="Unassembled WGS sequence"/>
</dbReference>
<dbReference type="InterPro" id="IPR007833">
    <property type="entry name" value="Capsule_polysaccharide_synth"/>
</dbReference>
<keyword evidence="2" id="KW-1185">Reference proteome</keyword>
<reference evidence="1" key="1">
    <citation type="submission" date="2023-02" db="EMBL/GenBank/DDBJ databases">
        <title>Description of Roseinatronobacter alkalisoli sp. nov., an alkaliphilic bacerium isolated from soda soil.</title>
        <authorList>
            <person name="Wei W."/>
        </authorList>
    </citation>
    <scope>NUCLEOTIDE SEQUENCE</scope>
    <source>
        <strain evidence="1">HJB301</strain>
    </source>
</reference>
<name>A0ABT5T483_9RHOB</name>
<dbReference type="Pfam" id="PF05159">
    <property type="entry name" value="Capsule_synth"/>
    <property type="match status" value="1"/>
</dbReference>
<evidence type="ECO:0008006" key="3">
    <source>
        <dbReference type="Google" id="ProtNLM"/>
    </source>
</evidence>
<dbReference type="EMBL" id="JAQZSM010000001">
    <property type="protein sequence ID" value="MDD7969923.1"/>
    <property type="molecule type" value="Genomic_DNA"/>
</dbReference>